<feature type="domain" description="GST N-terminal" evidence="2">
    <location>
        <begin position="7"/>
        <end position="98"/>
    </location>
</feature>
<evidence type="ECO:0000313" key="5">
    <source>
        <dbReference type="Proteomes" id="UP000629468"/>
    </source>
</evidence>
<dbReference type="OMA" id="PWRFTEK"/>
<dbReference type="InterPro" id="IPR054416">
    <property type="entry name" value="GST_UstS-like_C"/>
</dbReference>
<dbReference type="SUPFAM" id="SSF52833">
    <property type="entry name" value="Thioredoxin-like"/>
    <property type="match status" value="1"/>
</dbReference>
<dbReference type="InterPro" id="IPR036249">
    <property type="entry name" value="Thioredoxin-like_sf"/>
</dbReference>
<comment type="caution">
    <text evidence="4">The sequence shown here is derived from an EMBL/GenBank/DDBJ whole genome shotgun (WGS) entry which is preliminary data.</text>
</comment>
<evidence type="ECO:0000259" key="2">
    <source>
        <dbReference type="PROSITE" id="PS50404"/>
    </source>
</evidence>
<comment type="similarity">
    <text evidence="1">Belongs to the GST superfamily.</text>
</comment>
<dbReference type="EMBL" id="JABXXO010000014">
    <property type="protein sequence ID" value="KAF7760744.1"/>
    <property type="molecule type" value="Genomic_DNA"/>
</dbReference>
<protein>
    <recommendedName>
        <fullName evidence="6">GST N-terminal domain-containing protein</fullName>
    </recommendedName>
</protein>
<dbReference type="PANTHER" id="PTHR44051:SF8">
    <property type="entry name" value="GLUTATHIONE S-TRANSFERASE GSTA"/>
    <property type="match status" value="1"/>
</dbReference>
<dbReference type="PANTHER" id="PTHR44051">
    <property type="entry name" value="GLUTATHIONE S-TRANSFERASE-RELATED"/>
    <property type="match status" value="1"/>
</dbReference>
<proteinExistence type="inferred from homology"/>
<dbReference type="Proteomes" id="UP000629468">
    <property type="component" value="Unassembled WGS sequence"/>
</dbReference>
<organism evidence="4 5">
    <name type="scientific">Agaricus bisporus var. burnettii</name>
    <dbReference type="NCBI Taxonomy" id="192524"/>
    <lineage>
        <taxon>Eukaryota</taxon>
        <taxon>Fungi</taxon>
        <taxon>Dikarya</taxon>
        <taxon>Basidiomycota</taxon>
        <taxon>Agaricomycotina</taxon>
        <taxon>Agaricomycetes</taxon>
        <taxon>Agaricomycetidae</taxon>
        <taxon>Agaricales</taxon>
        <taxon>Agaricineae</taxon>
        <taxon>Agaricaceae</taxon>
        <taxon>Agaricus</taxon>
    </lineage>
</organism>
<sequence>MITLYDLTKKSPQTTWSPNPFKTRFSLNYKKLPYKIVNLEYLELEPEFKKVGIPASSTWADGRPLYSSPSIFDDSNYTGVADSYQIAQYLDQAYPDTPKLFPPGTQALQAAFYARFNELLGPFFPFLLPKVPGLLNPESAEYFNRTRAEKFGKSLADLEPKGQERVEAWKKVEEAYNTLYGWLSQSKGPYFMGDTVTFADFAVGGMIYATEVCIGKDSKEFKDLMTWNNGRWAEFKKSLEQYA</sequence>
<feature type="domain" description="GST C-terminal" evidence="3">
    <location>
        <begin position="102"/>
        <end position="243"/>
    </location>
</feature>
<dbReference type="InterPro" id="IPR010987">
    <property type="entry name" value="Glutathione-S-Trfase_C-like"/>
</dbReference>
<accession>A0A8H7C327</accession>
<dbReference type="Gene3D" id="1.20.1050.10">
    <property type="match status" value="1"/>
</dbReference>
<dbReference type="Pfam" id="PF22041">
    <property type="entry name" value="GST_C_7"/>
    <property type="match status" value="1"/>
</dbReference>
<dbReference type="PROSITE" id="PS50404">
    <property type="entry name" value="GST_NTER"/>
    <property type="match status" value="1"/>
</dbReference>
<reference evidence="4 5" key="1">
    <citation type="journal article" name="Sci. Rep.">
        <title>Telomere-to-telomere assembled and centromere annotated genomes of the two main subspecies of the button mushroom Agaricus bisporus reveal especially polymorphic chromosome ends.</title>
        <authorList>
            <person name="Sonnenberg A.S.M."/>
            <person name="Sedaghat-Telgerd N."/>
            <person name="Lavrijssen B."/>
            <person name="Ohm R.A."/>
            <person name="Hendrickx P.M."/>
            <person name="Scholtmeijer K."/>
            <person name="Baars J.J.P."/>
            <person name="van Peer A."/>
        </authorList>
    </citation>
    <scope>NUCLEOTIDE SEQUENCE [LARGE SCALE GENOMIC DNA]</scope>
    <source>
        <strain evidence="4 5">H119_p4</strain>
    </source>
</reference>
<dbReference type="AlphaFoldDB" id="A0A8H7C327"/>
<dbReference type="PROSITE" id="PS50405">
    <property type="entry name" value="GST_CTER"/>
    <property type="match status" value="1"/>
</dbReference>
<name>A0A8H7C327_AGABI</name>
<dbReference type="InterPro" id="IPR004045">
    <property type="entry name" value="Glutathione_S-Trfase_N"/>
</dbReference>
<dbReference type="Gene3D" id="3.40.30.10">
    <property type="entry name" value="Glutaredoxin"/>
    <property type="match status" value="1"/>
</dbReference>
<gene>
    <name evidence="4" type="ORF">Agabi119p4_10153</name>
</gene>
<evidence type="ECO:0000259" key="3">
    <source>
        <dbReference type="PROSITE" id="PS50405"/>
    </source>
</evidence>
<evidence type="ECO:0000313" key="4">
    <source>
        <dbReference type="EMBL" id="KAF7760744.1"/>
    </source>
</evidence>
<dbReference type="SUPFAM" id="SSF47616">
    <property type="entry name" value="GST C-terminal domain-like"/>
    <property type="match status" value="1"/>
</dbReference>
<dbReference type="InterPro" id="IPR036282">
    <property type="entry name" value="Glutathione-S-Trfase_C_sf"/>
</dbReference>
<dbReference type="Pfam" id="PF13409">
    <property type="entry name" value="GST_N_2"/>
    <property type="match status" value="1"/>
</dbReference>
<evidence type="ECO:0008006" key="6">
    <source>
        <dbReference type="Google" id="ProtNLM"/>
    </source>
</evidence>
<evidence type="ECO:0000256" key="1">
    <source>
        <dbReference type="ARBA" id="ARBA00007409"/>
    </source>
</evidence>